<dbReference type="Pfam" id="PF13649">
    <property type="entry name" value="Methyltransf_25"/>
    <property type="match status" value="1"/>
</dbReference>
<feature type="domain" description="Methyltransferase" evidence="1">
    <location>
        <begin position="40"/>
        <end position="137"/>
    </location>
</feature>
<dbReference type="SUPFAM" id="SSF53335">
    <property type="entry name" value="S-adenosyl-L-methionine-dependent methyltransferases"/>
    <property type="match status" value="1"/>
</dbReference>
<keyword evidence="3" id="KW-1185">Reference proteome</keyword>
<proteinExistence type="predicted"/>
<dbReference type="Gene3D" id="3.40.50.150">
    <property type="entry name" value="Vaccinia Virus protein VP39"/>
    <property type="match status" value="1"/>
</dbReference>
<reference evidence="2 3" key="1">
    <citation type="submission" date="2016-10" db="EMBL/GenBank/DDBJ databases">
        <authorList>
            <person name="de Groot N.N."/>
        </authorList>
    </citation>
    <scope>NUCLEOTIDE SEQUENCE [LARGE SCALE GENOMIC DNA]</scope>
    <source>
        <strain evidence="2 3">CGMCC 1.10434</strain>
    </source>
</reference>
<dbReference type="STRING" id="872970.SAMN04488134_103253"/>
<keyword evidence="2" id="KW-0808">Transferase</keyword>
<gene>
    <name evidence="2" type="ORF">SAMN04488134_103253</name>
</gene>
<name>A0A1H8LLK6_9BACI</name>
<dbReference type="Proteomes" id="UP000199300">
    <property type="component" value="Unassembled WGS sequence"/>
</dbReference>
<accession>A0A1H8LLK6</accession>
<dbReference type="PANTHER" id="PTHR44068:SF11">
    <property type="entry name" value="GERANYL DIPHOSPHATE 2-C-METHYLTRANSFERASE"/>
    <property type="match status" value="1"/>
</dbReference>
<dbReference type="InterPro" id="IPR050447">
    <property type="entry name" value="Erg6_SMT_methyltransf"/>
</dbReference>
<evidence type="ECO:0000313" key="2">
    <source>
        <dbReference type="EMBL" id="SEO06040.1"/>
    </source>
</evidence>
<evidence type="ECO:0000313" key="3">
    <source>
        <dbReference type="Proteomes" id="UP000199300"/>
    </source>
</evidence>
<dbReference type="GO" id="GO:0032259">
    <property type="term" value="P:methylation"/>
    <property type="evidence" value="ECO:0007669"/>
    <property type="project" value="UniProtKB-KW"/>
</dbReference>
<dbReference type="CDD" id="cd02440">
    <property type="entry name" value="AdoMet_MTases"/>
    <property type="match status" value="1"/>
</dbReference>
<organism evidence="2 3">
    <name type="scientific">Amphibacillus marinus</name>
    <dbReference type="NCBI Taxonomy" id="872970"/>
    <lineage>
        <taxon>Bacteria</taxon>
        <taxon>Bacillati</taxon>
        <taxon>Bacillota</taxon>
        <taxon>Bacilli</taxon>
        <taxon>Bacillales</taxon>
        <taxon>Bacillaceae</taxon>
        <taxon>Amphibacillus</taxon>
    </lineage>
</organism>
<dbReference type="RefSeq" id="WP_218144084.1">
    <property type="nucleotide sequence ID" value="NZ_FODJ01000003.1"/>
</dbReference>
<sequence length="250" mass="27915">MTQAGHSFLASLGKTRLRPGGIRATNWLLSKATITKDTKILEVACNQCTNAIDLVKKTGCSITAVDLDKKVVDIAKHRVAAHGLTDHIKVEVANALSLPYPDQSFDLVINEAMLTMLGDKQKNKAVAEYRRVLKPGGVLITHDVLLMTDNQDQLVSGLQRVIHVPAKPYHQANWEKLFLDNGFDKLDCITGEMSLMNPIGMIRDEGIGTVIKIFKNAMKAKNRTYFKEMFTFFNQHKKDLGFIAIISYKE</sequence>
<dbReference type="InterPro" id="IPR029063">
    <property type="entry name" value="SAM-dependent_MTases_sf"/>
</dbReference>
<protein>
    <submittedName>
        <fullName evidence="2">Methyltransferase domain-containing protein</fullName>
    </submittedName>
</protein>
<dbReference type="EMBL" id="FODJ01000003">
    <property type="protein sequence ID" value="SEO06040.1"/>
    <property type="molecule type" value="Genomic_DNA"/>
</dbReference>
<dbReference type="InterPro" id="IPR041698">
    <property type="entry name" value="Methyltransf_25"/>
</dbReference>
<dbReference type="AlphaFoldDB" id="A0A1H8LLK6"/>
<keyword evidence="2" id="KW-0489">Methyltransferase</keyword>
<dbReference type="GO" id="GO:0008168">
    <property type="term" value="F:methyltransferase activity"/>
    <property type="evidence" value="ECO:0007669"/>
    <property type="project" value="UniProtKB-KW"/>
</dbReference>
<evidence type="ECO:0000259" key="1">
    <source>
        <dbReference type="Pfam" id="PF13649"/>
    </source>
</evidence>
<dbReference type="PANTHER" id="PTHR44068">
    <property type="entry name" value="ZGC:194242"/>
    <property type="match status" value="1"/>
</dbReference>